<name>A0A0G3VSA0_EUGGR</name>
<evidence type="ECO:0000313" key="1">
    <source>
        <dbReference type="EMBL" id="AKL82394.1"/>
    </source>
</evidence>
<proteinExistence type="predicted"/>
<keyword evidence="1" id="KW-0934">Plastid</keyword>
<accession>A0A0G3VSA0</accession>
<keyword evidence="1" id="KW-0150">Chloroplast</keyword>
<geneLocation type="chloroplast" evidence="1"/>
<reference evidence="1" key="1">
    <citation type="journal article" date="2015" name="J. Eukaryot. Microbiol.">
        <title>Chloroplast Genome Evolution in the Euglenaceae.</title>
        <authorList>
            <person name="Bennett M.S."/>
            <person name="Triemer R.E."/>
        </authorList>
    </citation>
    <scope>NUCLEOTIDE SEQUENCE</scope>
    <source>
        <strain evidence="1">SAG 1224-5/15</strain>
    </source>
</reference>
<dbReference type="AlphaFoldDB" id="A0A0G3VSA0"/>
<dbReference type="EMBL" id="KP686076">
    <property type="protein sequence ID" value="AKL82394.1"/>
    <property type="molecule type" value="Genomic_DNA"/>
</dbReference>
<sequence>MKKIDTKAANFFDIYVDSKTYSAYVQTVNNEKDLLDYLTKQIFNFVDASKNFMASPSILKKYGKYFEYCPLEERMIELAKKGEIADAMLLFEKEKPSEFVYKGDAIEKRLRNIYLSTRLGVKAKINFNDYVIPRDLRWMLDIYESYLNMGENKVFLILGGELRYLIDFFESYLQFKGFYPLVVKEAKDLLRFRNTCHYDAIIFSDSSILEYQNVDELKNLFNSLETTLKVHNRKNSVKVLLSPALPKAIMSSKPYKVLEQFFKEKGIEMEGILPYQLNADDKLLPPHFHNSEMEKSKEYRELESKTKVYIQEFLKKANMNDENEGNDNQKNTN</sequence>
<organism evidence="1">
    <name type="scientific">Euglena gracilis var. bacillaris</name>
    <dbReference type="NCBI Taxonomy" id="158060"/>
    <lineage>
        <taxon>Eukaryota</taxon>
        <taxon>Discoba</taxon>
        <taxon>Euglenozoa</taxon>
        <taxon>Euglenida</taxon>
        <taxon>Spirocuta</taxon>
        <taxon>Euglenophyceae</taxon>
        <taxon>Euglenales</taxon>
        <taxon>Euglenaceae</taxon>
        <taxon>Euglena</taxon>
    </lineage>
</organism>
<protein>
    <submittedName>
        <fullName evidence="1">Uncharacterized protein</fullName>
    </submittedName>
</protein>